<evidence type="ECO:0000259" key="2">
    <source>
        <dbReference type="PROSITE" id="PS50093"/>
    </source>
</evidence>
<sequence length="503" mass="56021">MSKKIILFFVGAFLFFESNIVFANVSINEIMYAPVNGGAYEWIEVFNSGSISFDLNDWRFFNNKDDSSPLRLQKGSGILGSGEYAIITNTSNVDSFSGIVFSSSQFSLPDDSVKYNTYKAISDSNKQIIDSVTYDTSLGGSKESGYSLSKISNSWKAALPTPGAKNISSSPNNSNNINDNTLVATINDNVQNITEIKTKTKIVEIPKIKTEIKSNVYAFVGIPLEFDVNTTGYSGESLFQGKYFWNFGDGDSKEIKASNINKFTHTFFYEGEYTVSVEYFTNYYSTTPDAVDKMIIKVIPANILISKIGDEKDFFVEISNDTNYDSNLSNWALLGNEKSFIFPKNTILKSKNKIILSPKITGFSILDKDVLKLVNSQMETIFSYSSSPNILPVEILDKNIIKTKAPITKPIYSVPQDNLINMDLNTNNNINSLENILEMKVPFDNGVAGAIKSDIPVKDNFKYGIFGLFAFLGISTSLAYFIRTRNRGFVSKKTGDDFEILDE</sequence>
<organism evidence="4 5">
    <name type="scientific">Candidatus Nomurabacteria bacterium CG1_02_31_12</name>
    <dbReference type="NCBI Taxonomy" id="1805280"/>
    <lineage>
        <taxon>Bacteria</taxon>
        <taxon>Candidatus Nomuraibacteriota</taxon>
    </lineage>
</organism>
<evidence type="ECO:0000313" key="5">
    <source>
        <dbReference type="Proteomes" id="UP000185769"/>
    </source>
</evidence>
<dbReference type="Proteomes" id="UP000185769">
    <property type="component" value="Unassembled WGS sequence"/>
</dbReference>
<gene>
    <name evidence="4" type="ORF">AUJ22_01305</name>
</gene>
<proteinExistence type="predicted"/>
<feature type="domain" description="LTD" evidence="3">
    <location>
        <begin position="18"/>
        <end position="136"/>
    </location>
</feature>
<dbReference type="CDD" id="cd00146">
    <property type="entry name" value="PKD"/>
    <property type="match status" value="1"/>
</dbReference>
<comment type="caution">
    <text evidence="4">The sequence shown here is derived from an EMBL/GenBank/DDBJ whole genome shotgun (WGS) entry which is preliminary data.</text>
</comment>
<keyword evidence="1" id="KW-0812">Transmembrane</keyword>
<dbReference type="PROSITE" id="PS50093">
    <property type="entry name" value="PKD"/>
    <property type="match status" value="1"/>
</dbReference>
<dbReference type="Pfam" id="PF00932">
    <property type="entry name" value="LTD"/>
    <property type="match status" value="1"/>
</dbReference>
<dbReference type="SUPFAM" id="SSF74853">
    <property type="entry name" value="Lamin A/C globular tail domain"/>
    <property type="match status" value="2"/>
</dbReference>
<dbReference type="STRING" id="1805280.AUJ22_01305"/>
<protein>
    <recommendedName>
        <fullName evidence="6">PKD domain-containing protein</fullName>
    </recommendedName>
</protein>
<evidence type="ECO:0000259" key="3">
    <source>
        <dbReference type="PROSITE" id="PS51841"/>
    </source>
</evidence>
<dbReference type="Gene3D" id="2.60.40.1260">
    <property type="entry name" value="Lamin Tail domain"/>
    <property type="match status" value="1"/>
</dbReference>
<dbReference type="InterPro" id="IPR001322">
    <property type="entry name" value="Lamin_tail_dom"/>
</dbReference>
<keyword evidence="1" id="KW-1133">Transmembrane helix</keyword>
<feature type="domain" description="PKD" evidence="2">
    <location>
        <begin position="243"/>
        <end position="277"/>
    </location>
</feature>
<evidence type="ECO:0008006" key="6">
    <source>
        <dbReference type="Google" id="ProtNLM"/>
    </source>
</evidence>
<dbReference type="EMBL" id="MNVM01000020">
    <property type="protein sequence ID" value="OIO29518.1"/>
    <property type="molecule type" value="Genomic_DNA"/>
</dbReference>
<evidence type="ECO:0000313" key="4">
    <source>
        <dbReference type="EMBL" id="OIO29518.1"/>
    </source>
</evidence>
<reference evidence="4 5" key="1">
    <citation type="journal article" date="2016" name="Environ. Microbiol.">
        <title>Genomic resolution of a cold subsurface aquifer community provides metabolic insights for novel microbes adapted to high CO concentrations.</title>
        <authorList>
            <person name="Probst A.J."/>
            <person name="Castelle C.J."/>
            <person name="Singh A."/>
            <person name="Brown C.T."/>
            <person name="Anantharaman K."/>
            <person name="Sharon I."/>
            <person name="Hug L.A."/>
            <person name="Burstein D."/>
            <person name="Emerson J.B."/>
            <person name="Thomas B.C."/>
            <person name="Banfield J.F."/>
        </authorList>
    </citation>
    <scope>NUCLEOTIDE SEQUENCE [LARGE SCALE GENOMIC DNA]</scope>
    <source>
        <strain evidence="4">CG1_02_31_12</strain>
    </source>
</reference>
<dbReference type="InterPro" id="IPR035986">
    <property type="entry name" value="PKD_dom_sf"/>
</dbReference>
<name>A0A1J4V4J4_9BACT</name>
<dbReference type="Gene3D" id="2.60.40.10">
    <property type="entry name" value="Immunoglobulins"/>
    <property type="match status" value="1"/>
</dbReference>
<dbReference type="PROSITE" id="PS51841">
    <property type="entry name" value="LTD"/>
    <property type="match status" value="1"/>
</dbReference>
<evidence type="ECO:0000256" key="1">
    <source>
        <dbReference type="SAM" id="Phobius"/>
    </source>
</evidence>
<accession>A0A1J4V4J4</accession>
<dbReference type="SUPFAM" id="SSF49299">
    <property type="entry name" value="PKD domain"/>
    <property type="match status" value="1"/>
</dbReference>
<keyword evidence="1" id="KW-0472">Membrane</keyword>
<dbReference type="AlphaFoldDB" id="A0A1J4V4J4"/>
<feature type="transmembrane region" description="Helical" evidence="1">
    <location>
        <begin position="463"/>
        <end position="482"/>
    </location>
</feature>
<dbReference type="Pfam" id="PF00801">
    <property type="entry name" value="PKD"/>
    <property type="match status" value="1"/>
</dbReference>
<dbReference type="InterPro" id="IPR000601">
    <property type="entry name" value="PKD_dom"/>
</dbReference>
<dbReference type="InterPro" id="IPR013783">
    <property type="entry name" value="Ig-like_fold"/>
</dbReference>
<dbReference type="InterPro" id="IPR036415">
    <property type="entry name" value="Lamin_tail_dom_sf"/>
</dbReference>